<comment type="cofactor">
    <cofactor evidence="1">
        <name>pyridoxal 5'-phosphate</name>
        <dbReference type="ChEBI" id="CHEBI:597326"/>
    </cofactor>
</comment>
<dbReference type="RefSeq" id="WP_138987495.1">
    <property type="nucleotide sequence ID" value="NZ_CP043869.1"/>
</dbReference>
<accession>A0A5P1RD52</accession>
<dbReference type="InterPro" id="IPR015422">
    <property type="entry name" value="PyrdxlP-dep_Trfase_small"/>
</dbReference>
<evidence type="ECO:0000313" key="8">
    <source>
        <dbReference type="EMBL" id="QEQ97196.1"/>
    </source>
</evidence>
<sequence length="398" mass="43310">MFEHLHGLPADPILNLMVQYRQDNNPLKVDLGVGVYKDEQGQTPIMQAVHAAETHLLASETTKTYIGPAGSEGFCFQISRLLLGNDHAVIKDQRITVAQTPGGCGALRVAAEFLAKCDPDTTVWVSDPTWANHIPLLKGANLTITEYPYYDGENKAIRFDAMMSALETAKSGDVVLLHGCCHNPSGADLNHEQWNSIAELVVRKGLIPFVDIAYQGLGDGLVEDTYGARLLADKAPEMLIASSCSKNFGLYRDRTGAVMVISANQTQASVSASNLFSIIRGIYSMPPAHGAAIVETILGNEALTKQWDDELTMMRERILQLRHQLAKEIAACGTEQSFAFIPEQKGMFSFLGIDKAQVAQLKDEYSIYMVDSSRISIAGLSSSNIQYVAQSLSAVLKG</sequence>
<dbReference type="InterPro" id="IPR015424">
    <property type="entry name" value="PyrdxlP-dep_Trfase"/>
</dbReference>
<evidence type="ECO:0000313" key="9">
    <source>
        <dbReference type="Proteomes" id="UP000324760"/>
    </source>
</evidence>
<dbReference type="PANTHER" id="PTHR11879">
    <property type="entry name" value="ASPARTATE AMINOTRANSFERASE"/>
    <property type="match status" value="1"/>
</dbReference>
<dbReference type="GO" id="GO:0030170">
    <property type="term" value="F:pyridoxal phosphate binding"/>
    <property type="evidence" value="ECO:0007669"/>
    <property type="project" value="InterPro"/>
</dbReference>
<comment type="subunit">
    <text evidence="3">Homodimer.</text>
</comment>
<comment type="similarity">
    <text evidence="2">Belongs to the class-I pyridoxal-phosphate-dependent aminotransferase family.</text>
</comment>
<evidence type="ECO:0000259" key="7">
    <source>
        <dbReference type="Pfam" id="PF00155"/>
    </source>
</evidence>
<dbReference type="SUPFAM" id="SSF53383">
    <property type="entry name" value="PLP-dependent transferases"/>
    <property type="match status" value="1"/>
</dbReference>
<dbReference type="KEGG" id="ncu:F0U83_10995"/>
<keyword evidence="4 8" id="KW-0032">Aminotransferase</keyword>
<dbReference type="Gene3D" id="3.40.640.10">
    <property type="entry name" value="Type I PLP-dependent aspartate aminotransferase-like (Major domain)"/>
    <property type="match status" value="1"/>
</dbReference>
<protein>
    <submittedName>
        <fullName evidence="8">Aspartate/tyrosine/aromatic aminotransferase</fullName>
    </submittedName>
</protein>
<feature type="domain" description="Aminotransferase class I/classII large" evidence="7">
    <location>
        <begin position="28"/>
        <end position="392"/>
    </location>
</feature>
<dbReference type="InterPro" id="IPR004839">
    <property type="entry name" value="Aminotransferase_I/II_large"/>
</dbReference>
<organism evidence="8 9">
    <name type="scientific">Neptunomonas concharum</name>
    <dbReference type="NCBI Taxonomy" id="1031538"/>
    <lineage>
        <taxon>Bacteria</taxon>
        <taxon>Pseudomonadati</taxon>
        <taxon>Pseudomonadota</taxon>
        <taxon>Gammaproteobacteria</taxon>
        <taxon>Oceanospirillales</taxon>
        <taxon>Oceanospirillaceae</taxon>
        <taxon>Neptunomonas</taxon>
    </lineage>
</organism>
<gene>
    <name evidence="8" type="ORF">F0U83_10995</name>
</gene>
<dbReference type="InterPro" id="IPR015421">
    <property type="entry name" value="PyrdxlP-dep_Trfase_major"/>
</dbReference>
<dbReference type="FunFam" id="3.40.640.10:FF:000066">
    <property type="entry name" value="Aspartate aminotransferase"/>
    <property type="match status" value="1"/>
</dbReference>
<evidence type="ECO:0000256" key="2">
    <source>
        <dbReference type="ARBA" id="ARBA00007441"/>
    </source>
</evidence>
<evidence type="ECO:0000256" key="3">
    <source>
        <dbReference type="ARBA" id="ARBA00011738"/>
    </source>
</evidence>
<dbReference type="GO" id="GO:0005829">
    <property type="term" value="C:cytosol"/>
    <property type="evidence" value="ECO:0007669"/>
    <property type="project" value="TreeGrafter"/>
</dbReference>
<dbReference type="PANTHER" id="PTHR11879:SF22">
    <property type="entry name" value="ASPARTATE AMINOTRANSFERASE, MITOCHONDRIAL"/>
    <property type="match status" value="1"/>
</dbReference>
<evidence type="ECO:0000256" key="5">
    <source>
        <dbReference type="ARBA" id="ARBA00022679"/>
    </source>
</evidence>
<dbReference type="AlphaFoldDB" id="A0A5P1RD52"/>
<reference evidence="8 9" key="1">
    <citation type="journal article" date="2019" name="Biochem. Eng. J.">
        <title>Metabolic engineering of the marine bacteria Neptunomonas concharum for the production of acetoin and meso-2,3-butanediol from acetate.</title>
        <authorList>
            <person name="Li W."/>
            <person name="Pu N."/>
            <person name="Liu C.-X."/>
            <person name="Yuan Q.-P."/>
            <person name="Li Z.-J."/>
        </authorList>
    </citation>
    <scope>NUCLEOTIDE SEQUENCE [LARGE SCALE GENOMIC DNA]</scope>
    <source>
        <strain evidence="8 9">JCM17730</strain>
    </source>
</reference>
<dbReference type="Gene3D" id="3.90.1150.10">
    <property type="entry name" value="Aspartate Aminotransferase, domain 1"/>
    <property type="match status" value="1"/>
</dbReference>
<keyword evidence="5 8" id="KW-0808">Transferase</keyword>
<dbReference type="Pfam" id="PF00155">
    <property type="entry name" value="Aminotran_1_2"/>
    <property type="match status" value="1"/>
</dbReference>
<keyword evidence="9" id="KW-1185">Reference proteome</keyword>
<dbReference type="GO" id="GO:0004069">
    <property type="term" value="F:L-aspartate:2-oxoglutarate aminotransferase activity"/>
    <property type="evidence" value="ECO:0007669"/>
    <property type="project" value="TreeGrafter"/>
</dbReference>
<evidence type="ECO:0000256" key="6">
    <source>
        <dbReference type="ARBA" id="ARBA00022898"/>
    </source>
</evidence>
<dbReference type="NCBIfam" id="NF006719">
    <property type="entry name" value="PRK09257.1"/>
    <property type="match status" value="1"/>
</dbReference>
<proteinExistence type="inferred from homology"/>
<dbReference type="Proteomes" id="UP000324760">
    <property type="component" value="Chromosome"/>
</dbReference>
<dbReference type="GO" id="GO:0042802">
    <property type="term" value="F:identical protein binding"/>
    <property type="evidence" value="ECO:0007669"/>
    <property type="project" value="TreeGrafter"/>
</dbReference>
<dbReference type="InterPro" id="IPR000796">
    <property type="entry name" value="Asp_trans"/>
</dbReference>
<dbReference type="PRINTS" id="PR00799">
    <property type="entry name" value="TRANSAMINASE"/>
</dbReference>
<dbReference type="CDD" id="cd00609">
    <property type="entry name" value="AAT_like"/>
    <property type="match status" value="1"/>
</dbReference>
<evidence type="ECO:0000256" key="4">
    <source>
        <dbReference type="ARBA" id="ARBA00022576"/>
    </source>
</evidence>
<dbReference type="EMBL" id="CP043869">
    <property type="protein sequence ID" value="QEQ97196.1"/>
    <property type="molecule type" value="Genomic_DNA"/>
</dbReference>
<name>A0A5P1RD52_9GAMM</name>
<keyword evidence="6" id="KW-0663">Pyridoxal phosphate</keyword>
<evidence type="ECO:0000256" key="1">
    <source>
        <dbReference type="ARBA" id="ARBA00001933"/>
    </source>
</evidence>
<dbReference type="OrthoDB" id="9766445at2"/>
<dbReference type="GO" id="GO:0033585">
    <property type="term" value="P:L-phenylalanine biosynthetic process from chorismate via phenylpyruvate"/>
    <property type="evidence" value="ECO:0007669"/>
    <property type="project" value="TreeGrafter"/>
</dbReference>
<dbReference type="GO" id="GO:0004838">
    <property type="term" value="F:L-tyrosine-2-oxoglutarate transaminase activity"/>
    <property type="evidence" value="ECO:0007669"/>
    <property type="project" value="TreeGrafter"/>
</dbReference>